<keyword evidence="10" id="KW-1185">Reference proteome</keyword>
<dbReference type="InterPro" id="IPR042094">
    <property type="entry name" value="T2SS_GspF_sf"/>
</dbReference>
<proteinExistence type="predicted"/>
<organism evidence="9 10">
    <name type="scientific">Alicyclobacillus mengziensis</name>
    <dbReference type="NCBI Taxonomy" id="2931921"/>
    <lineage>
        <taxon>Bacteria</taxon>
        <taxon>Bacillati</taxon>
        <taxon>Bacillota</taxon>
        <taxon>Bacilli</taxon>
        <taxon>Bacillales</taxon>
        <taxon>Alicyclobacillaceae</taxon>
        <taxon>Alicyclobacillus</taxon>
    </lineage>
</organism>
<dbReference type="AlphaFoldDB" id="A0A9X7W050"/>
<evidence type="ECO:0000256" key="3">
    <source>
        <dbReference type="ARBA" id="ARBA00022692"/>
    </source>
</evidence>
<keyword evidence="5 7" id="KW-0472">Membrane</keyword>
<evidence type="ECO:0000256" key="6">
    <source>
        <dbReference type="SAM" id="Coils"/>
    </source>
</evidence>
<feature type="transmembrane region" description="Helical" evidence="7">
    <location>
        <begin position="281"/>
        <end position="302"/>
    </location>
</feature>
<dbReference type="Proteomes" id="UP000663505">
    <property type="component" value="Chromosome"/>
</dbReference>
<protein>
    <submittedName>
        <fullName evidence="9">Type II secretion system F family protein</fullName>
    </submittedName>
</protein>
<reference evidence="9 10" key="1">
    <citation type="submission" date="2021-02" db="EMBL/GenBank/DDBJ databases">
        <title>Alicyclobacillus curvatus sp. nov. and Alicyclobacillus mengziensis sp. nov., two acidophilic bacteria isolated from acid mine drainage.</title>
        <authorList>
            <person name="Huang Y."/>
        </authorList>
    </citation>
    <scope>NUCLEOTIDE SEQUENCE [LARGE SCALE GENOMIC DNA]</scope>
    <source>
        <strain evidence="9 10">S30H14</strain>
    </source>
</reference>
<accession>A0A9X7W050</accession>
<evidence type="ECO:0000313" key="9">
    <source>
        <dbReference type="EMBL" id="QSO48174.1"/>
    </source>
</evidence>
<evidence type="ECO:0000256" key="2">
    <source>
        <dbReference type="ARBA" id="ARBA00022475"/>
    </source>
</evidence>
<evidence type="ECO:0000256" key="4">
    <source>
        <dbReference type="ARBA" id="ARBA00022989"/>
    </source>
</evidence>
<feature type="coiled-coil region" evidence="6">
    <location>
        <begin position="253"/>
        <end position="280"/>
    </location>
</feature>
<dbReference type="KEGG" id="afx:JZ786_03990"/>
<evidence type="ECO:0000313" key="10">
    <source>
        <dbReference type="Proteomes" id="UP000663505"/>
    </source>
</evidence>
<name>A0A9X7W050_9BACL</name>
<feature type="transmembrane region" description="Helical" evidence="7">
    <location>
        <begin position="314"/>
        <end position="334"/>
    </location>
</feature>
<keyword evidence="4 7" id="KW-1133">Transmembrane helix</keyword>
<evidence type="ECO:0000256" key="5">
    <source>
        <dbReference type="ARBA" id="ARBA00023136"/>
    </source>
</evidence>
<dbReference type="GO" id="GO:0005886">
    <property type="term" value="C:plasma membrane"/>
    <property type="evidence" value="ECO:0007669"/>
    <property type="project" value="UniProtKB-SubCell"/>
</dbReference>
<dbReference type="Pfam" id="PF00482">
    <property type="entry name" value="T2SSF"/>
    <property type="match status" value="1"/>
</dbReference>
<dbReference type="EMBL" id="CP071182">
    <property type="protein sequence ID" value="QSO48174.1"/>
    <property type="molecule type" value="Genomic_DNA"/>
</dbReference>
<feature type="transmembrane region" description="Helical" evidence="7">
    <location>
        <begin position="140"/>
        <end position="158"/>
    </location>
</feature>
<dbReference type="InterPro" id="IPR018076">
    <property type="entry name" value="T2SS_GspF_dom"/>
</dbReference>
<dbReference type="PANTHER" id="PTHR35007">
    <property type="entry name" value="INTEGRAL MEMBRANE PROTEIN-RELATED"/>
    <property type="match status" value="1"/>
</dbReference>
<keyword evidence="3 7" id="KW-0812">Transmembrane</keyword>
<gene>
    <name evidence="9" type="ORF">JZ786_03990</name>
</gene>
<evidence type="ECO:0000256" key="7">
    <source>
        <dbReference type="SAM" id="Phobius"/>
    </source>
</evidence>
<feature type="transmembrane region" description="Helical" evidence="7">
    <location>
        <begin position="6"/>
        <end position="24"/>
    </location>
</feature>
<keyword evidence="6" id="KW-0175">Coiled coil</keyword>
<dbReference type="PANTHER" id="PTHR35007:SF1">
    <property type="entry name" value="PILUS ASSEMBLY PROTEIN"/>
    <property type="match status" value="1"/>
</dbReference>
<feature type="domain" description="Type II secretion system protein GspF" evidence="8">
    <location>
        <begin position="177"/>
        <end position="299"/>
    </location>
</feature>
<dbReference type="RefSeq" id="WP_206657510.1">
    <property type="nucleotide sequence ID" value="NZ_CP071182.1"/>
</dbReference>
<keyword evidence="2" id="KW-1003">Cell membrane</keyword>
<sequence length="342" mass="38090">MGYVALLTGISVFILAWLLFETVLRRKLTIAERVRDLTGERVSLPQASRPKSRGLLRLREAGQPQLQQQNGKGTEARHMPFALGRKNAARRAKQASFKANVEVWLRRADMKLSARDFITRWLAVVGTVTILSLLTPLAYVGVLIVPMSFVVTAIYLRLRMQRRLHQFNDGLYDMLVLVSNALRAGHSFVQAMHLIVEESVGAMHEEFERAEAEMQVGVLLEDALNRAAERVGSEDFDLIVTAISIQRQIGGNLAEVLDRIASTIAERVKLKREIKALTSQGRLSAAIFMGLPAGVAVLLYIINPSYMSVLFQTSLGLLLVVVAVLGQIVGYFFIRRIVNVQL</sequence>
<evidence type="ECO:0000259" key="8">
    <source>
        <dbReference type="Pfam" id="PF00482"/>
    </source>
</evidence>
<comment type="subcellular location">
    <subcellularLocation>
        <location evidence="1">Cell membrane</location>
        <topology evidence="1">Multi-pass membrane protein</topology>
    </subcellularLocation>
</comment>
<dbReference type="Gene3D" id="1.20.81.30">
    <property type="entry name" value="Type II secretion system (T2SS), domain F"/>
    <property type="match status" value="1"/>
</dbReference>
<feature type="transmembrane region" description="Helical" evidence="7">
    <location>
        <begin position="117"/>
        <end position="134"/>
    </location>
</feature>
<evidence type="ECO:0000256" key="1">
    <source>
        <dbReference type="ARBA" id="ARBA00004651"/>
    </source>
</evidence>